<feature type="domain" description="Ig-like" evidence="1">
    <location>
        <begin position="375"/>
        <end position="454"/>
    </location>
</feature>
<evidence type="ECO:0000313" key="3">
    <source>
        <dbReference type="EMBL" id="MCA6078230.1"/>
    </source>
</evidence>
<dbReference type="SUPFAM" id="SSF50952">
    <property type="entry name" value="Soluble quinoprotein glucose dehydrogenase"/>
    <property type="match status" value="1"/>
</dbReference>
<dbReference type="SMART" id="SM00409">
    <property type="entry name" value="IG"/>
    <property type="match status" value="1"/>
</dbReference>
<dbReference type="InterPro" id="IPR026444">
    <property type="entry name" value="Secre_tail"/>
</dbReference>
<dbReference type="PROSITE" id="PS51820">
    <property type="entry name" value="PA14"/>
    <property type="match status" value="1"/>
</dbReference>
<evidence type="ECO:0000259" key="2">
    <source>
        <dbReference type="PROSITE" id="PS51820"/>
    </source>
</evidence>
<dbReference type="InterPro" id="IPR012938">
    <property type="entry name" value="Glc/Sorbosone_DH"/>
</dbReference>
<dbReference type="Gene3D" id="3.90.182.10">
    <property type="entry name" value="Toxin - Anthrax Protective Antigen,domain 1"/>
    <property type="match status" value="1"/>
</dbReference>
<dbReference type="InterPro" id="IPR007110">
    <property type="entry name" value="Ig-like_dom"/>
</dbReference>
<dbReference type="Pfam" id="PF07995">
    <property type="entry name" value="GSDH"/>
    <property type="match status" value="1"/>
</dbReference>
<evidence type="ECO:0000313" key="4">
    <source>
        <dbReference type="Proteomes" id="UP001139409"/>
    </source>
</evidence>
<dbReference type="InterPro" id="IPR037524">
    <property type="entry name" value="PA14/GLEYA"/>
</dbReference>
<sequence length="877" mass="96738">MIRFFAFILCIYNFLPLHGQQVPPGFTVEELAGGLNPTTMAFAPDGRLYVAQKNGQVLIYDGAALLSDPFISVNVDFTNERGLSGIAFHPDYEQNNYFYLYYTVPGQNHNRLSRFTANGDVALPGSEEILLELNQLSGTIHNGGAMAFGSDGKLYVAVGDGSNPDNAQSFNSLLGKVLRLNDDGTIPEDNPFYTTTSGANRAIYALGFRNPFTMAISSEGKIFANDVGQETWEEVNDVKAGRNYGWPLTEGNAFGGNLPANYENPLHVYNHDQGCAVIGAAFYDPELLRFPEKYHSAFFYADYCEGYINAIDAESGELIETFATGINRPLAFQFAPDGSMYFLERAGQGGGSVEDNTQTEDGSLWQIVFTDDGKPFIGKQPESLTISVGENANFFINASGDQPLTYTWLKNDVPTGSNENSLTLTGIQLADNGAVIRCRVENNQGSILSEAAILTVTSNQRPEPLIVQPLPDLTYGGGETIEFSGSATDPEDGNLAAEALTWWVDFHHDEHTHPALDPVSGISEGSFTVPRVGEISSNVWFRIYLQATDSEGLTRTAFTDVYPRKSEITLLSSPPGLQVNADGRDVETPYSYTGVEGITRGVAPTRSQYFEGKLYVFEGWQDGFEGTLRTFNTPKEDSVITLKYVEVPLGNGTGMTGNYYNQSRSFAGSPDLQRTDREVYFNWGGGSPDDLISPDNFTIRWDGQLLPPFSGQYTLYVVADDGVRLYINNALLIDAWIPQAATEYSVSRSFTKDQLYDVRIEYFEDGGAAVMQFLWEHELLPKQAVPGNQLFPVSITGNEDFLQPSISVYPVPASDRIIIDNPEIREWEIFDGSGRYFDIESVSLDPLQLDVSSLPSGIYYLRLMTPEESIIKRILIK</sequence>
<dbReference type="InterPro" id="IPR003599">
    <property type="entry name" value="Ig_sub"/>
</dbReference>
<name>A0A9X1KZG4_9BACT</name>
<dbReference type="Gene3D" id="2.60.40.10">
    <property type="entry name" value="Immunoglobulins"/>
    <property type="match status" value="1"/>
</dbReference>
<dbReference type="PANTHER" id="PTHR19328">
    <property type="entry name" value="HEDGEHOG-INTERACTING PROTEIN"/>
    <property type="match status" value="1"/>
</dbReference>
<dbReference type="AlphaFoldDB" id="A0A9X1KZG4"/>
<dbReference type="SUPFAM" id="SSF56988">
    <property type="entry name" value="Anthrax protective antigen"/>
    <property type="match status" value="1"/>
</dbReference>
<protein>
    <submittedName>
        <fullName evidence="3">PQQ-dependent sugar dehydrogenase</fullName>
    </submittedName>
</protein>
<dbReference type="Pfam" id="PF07691">
    <property type="entry name" value="PA14"/>
    <property type="match status" value="1"/>
</dbReference>
<dbReference type="InterPro" id="IPR011658">
    <property type="entry name" value="PA14_dom"/>
</dbReference>
<evidence type="ECO:0000259" key="1">
    <source>
        <dbReference type="PROSITE" id="PS50835"/>
    </source>
</evidence>
<dbReference type="RefSeq" id="WP_225699084.1">
    <property type="nucleotide sequence ID" value="NZ_JAIXNE010000005.1"/>
</dbReference>
<feature type="domain" description="PA14" evidence="2">
    <location>
        <begin position="650"/>
        <end position="789"/>
    </location>
</feature>
<gene>
    <name evidence="3" type="ORF">LDX50_25385</name>
</gene>
<dbReference type="InterPro" id="IPR036179">
    <property type="entry name" value="Ig-like_dom_sf"/>
</dbReference>
<dbReference type="NCBIfam" id="TIGR04183">
    <property type="entry name" value="Por_Secre_tail"/>
    <property type="match status" value="1"/>
</dbReference>
<dbReference type="SUPFAM" id="SSF48726">
    <property type="entry name" value="Immunoglobulin"/>
    <property type="match status" value="1"/>
</dbReference>
<proteinExistence type="predicted"/>
<dbReference type="InterPro" id="IPR013098">
    <property type="entry name" value="Ig_I-set"/>
</dbReference>
<dbReference type="Gene3D" id="2.120.10.30">
    <property type="entry name" value="TolB, C-terminal domain"/>
    <property type="match status" value="1"/>
</dbReference>
<dbReference type="PANTHER" id="PTHR19328:SF13">
    <property type="entry name" value="HIPL1 PROTEIN"/>
    <property type="match status" value="1"/>
</dbReference>
<dbReference type="PROSITE" id="PS50835">
    <property type="entry name" value="IG_LIKE"/>
    <property type="match status" value="1"/>
</dbReference>
<dbReference type="Pfam" id="PF18962">
    <property type="entry name" value="Por_Secre_tail"/>
    <property type="match status" value="1"/>
</dbReference>
<dbReference type="Pfam" id="PF07679">
    <property type="entry name" value="I-set"/>
    <property type="match status" value="1"/>
</dbReference>
<comment type="caution">
    <text evidence="3">The sequence shown here is derived from an EMBL/GenBank/DDBJ whole genome shotgun (WGS) entry which is preliminary data.</text>
</comment>
<keyword evidence="4" id="KW-1185">Reference proteome</keyword>
<dbReference type="InterPro" id="IPR011041">
    <property type="entry name" value="Quinoprot_gluc/sorb_DH_b-prop"/>
</dbReference>
<dbReference type="EMBL" id="JAIXNE010000005">
    <property type="protein sequence ID" value="MCA6078230.1"/>
    <property type="molecule type" value="Genomic_DNA"/>
</dbReference>
<dbReference type="SMART" id="SM00758">
    <property type="entry name" value="PA14"/>
    <property type="match status" value="1"/>
</dbReference>
<accession>A0A9X1KZG4</accession>
<organism evidence="3 4">
    <name type="scientific">Fulvivirga sedimenti</name>
    <dbReference type="NCBI Taxonomy" id="2879465"/>
    <lineage>
        <taxon>Bacteria</taxon>
        <taxon>Pseudomonadati</taxon>
        <taxon>Bacteroidota</taxon>
        <taxon>Cytophagia</taxon>
        <taxon>Cytophagales</taxon>
        <taxon>Fulvivirgaceae</taxon>
        <taxon>Fulvivirga</taxon>
    </lineage>
</organism>
<dbReference type="InterPro" id="IPR011042">
    <property type="entry name" value="6-blade_b-propeller_TolB-like"/>
</dbReference>
<dbReference type="InterPro" id="IPR013783">
    <property type="entry name" value="Ig-like_fold"/>
</dbReference>
<dbReference type="Proteomes" id="UP001139409">
    <property type="component" value="Unassembled WGS sequence"/>
</dbReference>
<reference evidence="3" key="1">
    <citation type="submission" date="2021-09" db="EMBL/GenBank/DDBJ databases">
        <title>Fulvivirga sp. isolated from coastal sediment.</title>
        <authorList>
            <person name="Yu H."/>
        </authorList>
    </citation>
    <scope>NUCLEOTIDE SEQUENCE</scope>
    <source>
        <strain evidence="3">1062</strain>
    </source>
</reference>